<dbReference type="PRINTS" id="PR00786">
    <property type="entry name" value="NEPRILYSIN"/>
</dbReference>
<organism evidence="10 11">
    <name type="scientific">Microbacterium pumilum</name>
    <dbReference type="NCBI Taxonomy" id="344165"/>
    <lineage>
        <taxon>Bacteria</taxon>
        <taxon>Bacillati</taxon>
        <taxon>Actinomycetota</taxon>
        <taxon>Actinomycetes</taxon>
        <taxon>Micrococcales</taxon>
        <taxon>Microbacteriaceae</taxon>
        <taxon>Microbacterium</taxon>
    </lineage>
</organism>
<dbReference type="Gene3D" id="1.10.1380.10">
    <property type="entry name" value="Neutral endopeptidase , domain2"/>
    <property type="match status" value="1"/>
</dbReference>
<dbReference type="Proteomes" id="UP001500326">
    <property type="component" value="Unassembled WGS sequence"/>
</dbReference>
<keyword evidence="6" id="KW-0862">Zinc</keyword>
<feature type="domain" description="Peptidase M13 C-terminal" evidence="8">
    <location>
        <begin position="447"/>
        <end position="674"/>
    </location>
</feature>
<evidence type="ECO:0000259" key="9">
    <source>
        <dbReference type="Pfam" id="PF05649"/>
    </source>
</evidence>
<gene>
    <name evidence="10" type="ORF">GCM10009777_06020</name>
</gene>
<proteinExistence type="inferred from homology"/>
<protein>
    <submittedName>
        <fullName evidence="10">M13 family metallopeptidase</fullName>
    </submittedName>
</protein>
<evidence type="ECO:0000256" key="7">
    <source>
        <dbReference type="ARBA" id="ARBA00023049"/>
    </source>
</evidence>
<dbReference type="EMBL" id="BAAAOH010000001">
    <property type="protein sequence ID" value="GAA1975881.1"/>
    <property type="molecule type" value="Genomic_DNA"/>
</dbReference>
<comment type="caution">
    <text evidence="10">The sequence shown here is derived from an EMBL/GenBank/DDBJ whole genome shotgun (WGS) entry which is preliminary data.</text>
</comment>
<evidence type="ECO:0000313" key="11">
    <source>
        <dbReference type="Proteomes" id="UP001500326"/>
    </source>
</evidence>
<dbReference type="InterPro" id="IPR024079">
    <property type="entry name" value="MetalloPept_cat_dom_sf"/>
</dbReference>
<dbReference type="PANTHER" id="PTHR11733:SF167">
    <property type="entry name" value="FI17812P1-RELATED"/>
    <property type="match status" value="1"/>
</dbReference>
<evidence type="ECO:0000256" key="3">
    <source>
        <dbReference type="ARBA" id="ARBA00022670"/>
    </source>
</evidence>
<keyword evidence="5" id="KW-0378">Hydrolase</keyword>
<dbReference type="InterPro" id="IPR000718">
    <property type="entry name" value="Peptidase_M13"/>
</dbReference>
<reference evidence="10 11" key="1">
    <citation type="journal article" date="2019" name="Int. J. Syst. Evol. Microbiol.">
        <title>The Global Catalogue of Microorganisms (GCM) 10K type strain sequencing project: providing services to taxonomists for standard genome sequencing and annotation.</title>
        <authorList>
            <consortium name="The Broad Institute Genomics Platform"/>
            <consortium name="The Broad Institute Genome Sequencing Center for Infectious Disease"/>
            <person name="Wu L."/>
            <person name="Ma J."/>
        </authorList>
    </citation>
    <scope>NUCLEOTIDE SEQUENCE [LARGE SCALE GENOMIC DNA]</scope>
    <source>
        <strain evidence="10 11">JCM 14902</strain>
    </source>
</reference>
<dbReference type="PANTHER" id="PTHR11733">
    <property type="entry name" value="ZINC METALLOPROTEASE FAMILY M13 NEPRILYSIN-RELATED"/>
    <property type="match status" value="1"/>
</dbReference>
<dbReference type="PROSITE" id="PS51885">
    <property type="entry name" value="NEPRILYSIN"/>
    <property type="match status" value="1"/>
</dbReference>
<evidence type="ECO:0000256" key="4">
    <source>
        <dbReference type="ARBA" id="ARBA00022723"/>
    </source>
</evidence>
<dbReference type="Gene3D" id="3.40.390.10">
    <property type="entry name" value="Collagenase (Catalytic Domain)"/>
    <property type="match status" value="1"/>
</dbReference>
<keyword evidence="3" id="KW-0645">Protease</keyword>
<dbReference type="InterPro" id="IPR042089">
    <property type="entry name" value="Peptidase_M13_dom_2"/>
</dbReference>
<dbReference type="RefSeq" id="WP_344058385.1">
    <property type="nucleotide sequence ID" value="NZ_BAAAOH010000001.1"/>
</dbReference>
<evidence type="ECO:0000256" key="6">
    <source>
        <dbReference type="ARBA" id="ARBA00022833"/>
    </source>
</evidence>
<evidence type="ECO:0000256" key="2">
    <source>
        <dbReference type="ARBA" id="ARBA00007357"/>
    </source>
</evidence>
<evidence type="ECO:0000259" key="8">
    <source>
        <dbReference type="Pfam" id="PF01431"/>
    </source>
</evidence>
<dbReference type="Pfam" id="PF05649">
    <property type="entry name" value="Peptidase_M13_N"/>
    <property type="match status" value="1"/>
</dbReference>
<evidence type="ECO:0000313" key="10">
    <source>
        <dbReference type="EMBL" id="GAA1975881.1"/>
    </source>
</evidence>
<dbReference type="Pfam" id="PF01431">
    <property type="entry name" value="Peptidase_M13"/>
    <property type="match status" value="1"/>
</dbReference>
<accession>A0ABN2RVY8</accession>
<sequence>MTDAPESGLALDELSAEIRPQDDLFRYVNGAWIERTAIPDDKARWGSFHLIAEQAEKDVHAIIEESQTAEPGTEARKIGDLYTSFMDTERIASLGGSPLVEQLARVDAVTSIPEFLRTVGELERDGVAGLVHLYIEPDPGNPQRYVPFFIQGGLSLPDESYYRLENFEATRTAFRAHVQKMLELAEVADAGPSADRIVALETELATHHWDNVKSRDAVATYNLKSWDELGALIGIDLTPWLEGVAPTHPDGFAEVNVYQPSFIEGLGSLLVEERLEDWKAWLRFSIVHASAAFLSDEFVAENFAFYGTQLTGVPVNRERWKRGVGLTEAALGEAIGRVYVDRHFPPSAKVAMDELVGNLIEAYRQSIAELEWMSPETRERALAKLDAFTPKIGYPVKWKDYSTLEIDAGDLIGNVRRAHIHEHDRQLDKVGQPIDRDEWYMTPQTVNAYYNPLMNEIVFPAAILQYPFFDAERDAAANYGGIGAVIGHEIGHGFDDQGSRFDGDGSLRDWWTDDDRTAFEERTSNLIAQYDELTPLGLEGDHKVNGALTIGENIGDLGGLGIALKAYALHLNPKASVAEPVEASEPDEGSETEGETVVGPVIDGFTGIQRLLLSWGQIWQQKGRDAETIRLLTIDPHSPNEFRCNQIVRNIDAFYDAFDVTESDALWLDADKRVTIW</sequence>
<evidence type="ECO:0000256" key="5">
    <source>
        <dbReference type="ARBA" id="ARBA00022801"/>
    </source>
</evidence>
<keyword evidence="4" id="KW-0479">Metal-binding</keyword>
<name>A0ABN2RVY8_9MICO</name>
<keyword evidence="7" id="KW-0482">Metalloprotease</keyword>
<feature type="domain" description="Peptidase M13 N-terminal" evidence="9">
    <location>
        <begin position="20"/>
        <end position="395"/>
    </location>
</feature>
<comment type="similarity">
    <text evidence="2">Belongs to the peptidase M13 family.</text>
</comment>
<comment type="cofactor">
    <cofactor evidence="1">
        <name>Zn(2+)</name>
        <dbReference type="ChEBI" id="CHEBI:29105"/>
    </cofactor>
</comment>
<dbReference type="CDD" id="cd08662">
    <property type="entry name" value="M13"/>
    <property type="match status" value="1"/>
</dbReference>
<dbReference type="InterPro" id="IPR008753">
    <property type="entry name" value="Peptidase_M13_N"/>
</dbReference>
<keyword evidence="11" id="KW-1185">Reference proteome</keyword>
<dbReference type="InterPro" id="IPR018497">
    <property type="entry name" value="Peptidase_M13_C"/>
</dbReference>
<evidence type="ECO:0000256" key="1">
    <source>
        <dbReference type="ARBA" id="ARBA00001947"/>
    </source>
</evidence>
<dbReference type="SUPFAM" id="SSF55486">
    <property type="entry name" value="Metalloproteases ('zincins'), catalytic domain"/>
    <property type="match status" value="1"/>
</dbReference>